<keyword evidence="2" id="KW-1185">Reference proteome</keyword>
<name>A0A421AXL4_9PSEU</name>
<proteinExistence type="predicted"/>
<dbReference type="InterPro" id="IPR025680">
    <property type="entry name" value="DddI"/>
</dbReference>
<dbReference type="RefSeq" id="WP_121393867.1">
    <property type="nucleotide sequence ID" value="NZ_RCDD01000006.1"/>
</dbReference>
<dbReference type="OrthoDB" id="3694991at2"/>
<dbReference type="AlphaFoldDB" id="A0A421AXL4"/>
<evidence type="ECO:0000313" key="1">
    <source>
        <dbReference type="EMBL" id="RLK54597.1"/>
    </source>
</evidence>
<comment type="caution">
    <text evidence="1">The sequence shown here is derived from an EMBL/GenBank/DDBJ whole genome shotgun (WGS) entry which is preliminary data.</text>
</comment>
<organism evidence="1 2">
    <name type="scientific">Actinokineospora cianjurensis</name>
    <dbReference type="NCBI Taxonomy" id="585224"/>
    <lineage>
        <taxon>Bacteria</taxon>
        <taxon>Bacillati</taxon>
        <taxon>Actinomycetota</taxon>
        <taxon>Actinomycetes</taxon>
        <taxon>Pseudonocardiales</taxon>
        <taxon>Pseudonocardiaceae</taxon>
        <taxon>Actinokineospora</taxon>
    </lineage>
</organism>
<reference evidence="1 2" key="1">
    <citation type="submission" date="2018-10" db="EMBL/GenBank/DDBJ databases">
        <title>Genomic Encyclopedia of Archaeal and Bacterial Type Strains, Phase II (KMG-II): from individual species to whole genera.</title>
        <authorList>
            <person name="Goeker M."/>
        </authorList>
    </citation>
    <scope>NUCLEOTIDE SEQUENCE [LARGE SCALE GENOMIC DNA]</scope>
    <source>
        <strain evidence="1 2">DSM 45657</strain>
    </source>
</reference>
<dbReference type="Pfam" id="PF14430">
    <property type="entry name" value="Imm1"/>
    <property type="match status" value="1"/>
</dbReference>
<gene>
    <name evidence="1" type="ORF">CLV68_5630</name>
</gene>
<evidence type="ECO:0000313" key="2">
    <source>
        <dbReference type="Proteomes" id="UP000282454"/>
    </source>
</evidence>
<dbReference type="Proteomes" id="UP000282454">
    <property type="component" value="Unassembled WGS sequence"/>
</dbReference>
<sequence>MTTSDAPSVYDIPELNGDSTVVLDALSAHHGGTASSGTVWWLNHITAEHDHCLTVGVRGHLGALTWDEEPGGTWIPANGTNTTHADYFTPDGDHNPQLPGTEVRYELVLEAVTEFIHTGARPRCIDWIRASDAA</sequence>
<protein>
    <submittedName>
        <fullName evidence="1">Immunity protein Imm1 of predicted polymorphic toxin system</fullName>
    </submittedName>
</protein>
<accession>A0A421AXL4</accession>
<dbReference type="EMBL" id="RCDD01000006">
    <property type="protein sequence ID" value="RLK54597.1"/>
    <property type="molecule type" value="Genomic_DNA"/>
</dbReference>